<evidence type="ECO:0000256" key="4">
    <source>
        <dbReference type="ARBA" id="ARBA00022692"/>
    </source>
</evidence>
<dbReference type="Pfam" id="PF10170">
    <property type="entry name" value="C6_DPF"/>
    <property type="match status" value="1"/>
</dbReference>
<evidence type="ECO:0000313" key="13">
    <source>
        <dbReference type="WBParaSite" id="nRc.2.0.1.t09065-RA"/>
    </source>
</evidence>
<name>A0A915I5E2_ROMCU</name>
<accession>A0A915I5E2</accession>
<dbReference type="Proteomes" id="UP000887565">
    <property type="component" value="Unplaced"/>
</dbReference>
<evidence type="ECO:0000313" key="12">
    <source>
        <dbReference type="Proteomes" id="UP000887565"/>
    </source>
</evidence>
<keyword evidence="6 10" id="KW-1133">Transmembrane helix</keyword>
<evidence type="ECO:0000256" key="5">
    <source>
        <dbReference type="ARBA" id="ARBA00022792"/>
    </source>
</evidence>
<evidence type="ECO:0000256" key="8">
    <source>
        <dbReference type="ARBA" id="ARBA00023136"/>
    </source>
</evidence>
<keyword evidence="7" id="KW-0496">Mitochondrion</keyword>
<evidence type="ECO:0000256" key="2">
    <source>
        <dbReference type="ARBA" id="ARBA00007020"/>
    </source>
</evidence>
<reference evidence="13" key="1">
    <citation type="submission" date="2022-11" db="UniProtKB">
        <authorList>
            <consortium name="WormBaseParasite"/>
        </authorList>
    </citation>
    <scope>IDENTIFICATION</scope>
</reference>
<feature type="region of interest" description="Disordered" evidence="9">
    <location>
        <begin position="95"/>
        <end position="114"/>
    </location>
</feature>
<dbReference type="PANTHER" id="PTHR13603">
    <property type="entry name" value="TRANSMEMBRANE PROTEIN 186"/>
    <property type="match status" value="1"/>
</dbReference>
<keyword evidence="8 10" id="KW-0472">Membrane</keyword>
<comment type="similarity">
    <text evidence="2">Belongs to the TMEM186 family.</text>
</comment>
<dbReference type="InterPro" id="IPR018785">
    <property type="entry name" value="CDPF1_dom"/>
</dbReference>
<evidence type="ECO:0000256" key="10">
    <source>
        <dbReference type="SAM" id="Phobius"/>
    </source>
</evidence>
<organism evidence="12 13">
    <name type="scientific">Romanomermis culicivorax</name>
    <name type="common">Nematode worm</name>
    <dbReference type="NCBI Taxonomy" id="13658"/>
    <lineage>
        <taxon>Eukaryota</taxon>
        <taxon>Metazoa</taxon>
        <taxon>Ecdysozoa</taxon>
        <taxon>Nematoda</taxon>
        <taxon>Enoplea</taxon>
        <taxon>Dorylaimia</taxon>
        <taxon>Mermithida</taxon>
        <taxon>Mermithoidea</taxon>
        <taxon>Mermithidae</taxon>
        <taxon>Romanomermis</taxon>
    </lineage>
</organism>
<dbReference type="WBParaSite" id="nRc.2.0.1.t09065-RA">
    <property type="protein sequence ID" value="nRc.2.0.1.t09065-RA"/>
    <property type="gene ID" value="nRc.2.0.1.g09065"/>
</dbReference>
<evidence type="ECO:0000256" key="7">
    <source>
        <dbReference type="ARBA" id="ARBA00023128"/>
    </source>
</evidence>
<keyword evidence="5" id="KW-0999">Mitochondrion inner membrane</keyword>
<dbReference type="GO" id="GO:0005743">
    <property type="term" value="C:mitochondrial inner membrane"/>
    <property type="evidence" value="ECO:0007669"/>
    <property type="project" value="UniProtKB-SubCell"/>
</dbReference>
<feature type="domain" description="Cysteine-rich DPF motif" evidence="11">
    <location>
        <begin position="311"/>
        <end position="361"/>
    </location>
</feature>
<protein>
    <recommendedName>
        <fullName evidence="3">Transmembrane protein 186</fullName>
    </recommendedName>
</protein>
<keyword evidence="12" id="KW-1185">Reference proteome</keyword>
<dbReference type="PANTHER" id="PTHR13603:SF1">
    <property type="entry name" value="TRANSMEMBRANE PROTEIN 186"/>
    <property type="match status" value="1"/>
</dbReference>
<evidence type="ECO:0000256" key="9">
    <source>
        <dbReference type="SAM" id="MobiDB-lite"/>
    </source>
</evidence>
<feature type="transmembrane region" description="Helical" evidence="10">
    <location>
        <begin position="159"/>
        <end position="179"/>
    </location>
</feature>
<evidence type="ECO:0000256" key="6">
    <source>
        <dbReference type="ARBA" id="ARBA00022989"/>
    </source>
</evidence>
<proteinExistence type="inferred from homology"/>
<evidence type="ECO:0000256" key="1">
    <source>
        <dbReference type="ARBA" id="ARBA00004448"/>
    </source>
</evidence>
<feature type="transmembrane region" description="Helical" evidence="10">
    <location>
        <begin position="185"/>
        <end position="207"/>
    </location>
</feature>
<sequence length="369" mass="42071">MAKEADDKIFVCTAGCNNEKIKFRLWFPCRKNLRDKKRWLGDFCSPLVLFPHAMLNLIITRNPKFCLLCERIRSSLIALDCKKFSNLKLDEKLSPPGENAENLTKEKPRPSSASANLSEIRLRLVERLTEQNKQLASEWKPIYKFDAMPITALISRIKLYQTILMVAATPILAIMYLTGHLDNPMSLYTAAVASAAALSVLCLFSVYTRRLVGVISLNNKDEKTVRIGHLTFWGKRKNVVCDFEDLLPLSDLDYRQTDLYAVMRRYSDPKFKLFLPMKSYTIVDKEMFAKVFETSFLTNGYPDSMRYIIGTFANDVYIMKDPFTSTEIVNNQDSSSSKSPISYLLLGFVCSICKNMVCNDELVKKAGDS</sequence>
<dbReference type="AlphaFoldDB" id="A0A915I5E2"/>
<keyword evidence="4 10" id="KW-0812">Transmembrane</keyword>
<evidence type="ECO:0000256" key="3">
    <source>
        <dbReference type="ARBA" id="ARBA00014604"/>
    </source>
</evidence>
<comment type="subcellular location">
    <subcellularLocation>
        <location evidence="1">Mitochondrion inner membrane</location>
        <topology evidence="1">Multi-pass membrane protein</topology>
    </subcellularLocation>
</comment>
<evidence type="ECO:0000259" key="11">
    <source>
        <dbReference type="Pfam" id="PF10170"/>
    </source>
</evidence>
<dbReference type="InterPro" id="IPR026571">
    <property type="entry name" value="Tmem186"/>
</dbReference>